<dbReference type="Gene3D" id="3.40.50.2000">
    <property type="entry name" value="Glycogen Phosphorylase B"/>
    <property type="match status" value="1"/>
</dbReference>
<dbReference type="GO" id="GO:0004377">
    <property type="term" value="F:GDP-Man:Man(3)GlcNAc(2)-PP-Dol alpha-1,2-mannosyltransferase activity"/>
    <property type="evidence" value="ECO:0007669"/>
    <property type="project" value="UniProtKB-UniRule"/>
</dbReference>
<dbReference type="GeneID" id="36564378"/>
<evidence type="ECO:0000256" key="12">
    <source>
        <dbReference type="RuleBase" id="RU367051"/>
    </source>
</evidence>
<keyword evidence="17" id="KW-1185">Reference proteome</keyword>
<dbReference type="Proteomes" id="UP000241107">
    <property type="component" value="Unassembled WGS sequence"/>
</dbReference>
<dbReference type="PANTHER" id="PTHR45919">
    <property type="entry name" value="GDP-MAN:MAN(3)GLCNAC(2)-PP-DOL ALPHA-1,2-MANNOSYLTRANSFERASE"/>
    <property type="match status" value="1"/>
</dbReference>
<evidence type="ECO:0000259" key="15">
    <source>
        <dbReference type="Pfam" id="PF15924"/>
    </source>
</evidence>
<dbReference type="UniPathway" id="UPA00378"/>
<dbReference type="CDD" id="cd03806">
    <property type="entry name" value="GT4_ALG11-like"/>
    <property type="match status" value="1"/>
</dbReference>
<comment type="subcellular location">
    <subcellularLocation>
        <location evidence="1">Endoplasmic reticulum membrane</location>
        <topology evidence="1">Single-pass membrane protein</topology>
    </subcellularLocation>
</comment>
<evidence type="ECO:0000256" key="3">
    <source>
        <dbReference type="ARBA" id="ARBA00012645"/>
    </source>
</evidence>
<evidence type="ECO:0000256" key="6">
    <source>
        <dbReference type="ARBA" id="ARBA00022679"/>
    </source>
</evidence>
<evidence type="ECO:0000256" key="5">
    <source>
        <dbReference type="ARBA" id="ARBA00022676"/>
    </source>
</evidence>
<evidence type="ECO:0000256" key="10">
    <source>
        <dbReference type="ARBA" id="ARBA00023136"/>
    </source>
</evidence>
<evidence type="ECO:0000313" key="17">
    <source>
        <dbReference type="Proteomes" id="UP000241107"/>
    </source>
</evidence>
<evidence type="ECO:0000256" key="4">
    <source>
        <dbReference type="ARBA" id="ARBA00022018"/>
    </source>
</evidence>
<keyword evidence="6 12" id="KW-0808">Transferase</keyword>
<proteinExistence type="inferred from homology"/>
<feature type="domain" description="ALG11 mannosyltransferase N-terminal" evidence="15">
    <location>
        <begin position="110"/>
        <end position="318"/>
    </location>
</feature>
<name>A0A2P7YZB2_9ASCO</name>
<feature type="domain" description="Glycosyl transferase family 1" evidence="14">
    <location>
        <begin position="343"/>
        <end position="479"/>
    </location>
</feature>
<dbReference type="Pfam" id="PF15924">
    <property type="entry name" value="ALG11_N"/>
    <property type="match status" value="1"/>
</dbReference>
<dbReference type="RefSeq" id="XP_024716005.1">
    <property type="nucleotide sequence ID" value="XM_024856406.1"/>
</dbReference>
<comment type="catalytic activity">
    <reaction evidence="11 12">
        <text>an alpha-D-Man-(1-&gt;3)-[alpha-D-Man-(1-&gt;6)]-beta-D-Man-(1-&gt;4)-beta-D-GlcNAc-(1-&gt;4)-alpha-D-GlcNAc-diphospho-di-trans,poly-cis-dolichol + 2 GDP-alpha-D-mannose = an alpha-D-Man-(1-&gt;2)-alpha-D-Man-(1-&gt;2)-alpha-D-Man-(1-&gt;3)-[alpha-D-Man-(1-&gt;6)]-beta-D-Man-(1-&gt;4)-beta-D-GlcNAc-(1-&gt;4)-alpha-D-GlcNAc-diphospho-di-trans,poly-cis-dolichol + 2 GDP + 2 H(+)</text>
        <dbReference type="Rhea" id="RHEA:29523"/>
        <dbReference type="Rhea" id="RHEA-COMP:19515"/>
        <dbReference type="Rhea" id="RHEA-COMP:19516"/>
        <dbReference type="ChEBI" id="CHEBI:15378"/>
        <dbReference type="ChEBI" id="CHEBI:57527"/>
        <dbReference type="ChEBI" id="CHEBI:58189"/>
        <dbReference type="ChEBI" id="CHEBI:132511"/>
        <dbReference type="ChEBI" id="CHEBI:132515"/>
        <dbReference type="EC" id="2.4.1.131"/>
    </reaction>
    <physiologicalReaction direction="left-to-right" evidence="11 12">
        <dbReference type="Rhea" id="RHEA:29524"/>
    </physiologicalReaction>
</comment>
<feature type="chain" id="PRO_5015123027" description="GDP-Man:Man(3)GlcNAc(2)-PP-Dol alpha-1,2-mannosyltransferase" evidence="13">
    <location>
        <begin position="21"/>
        <end position="608"/>
    </location>
</feature>
<keyword evidence="13" id="KW-0732">Signal</keyword>
<keyword evidence="9" id="KW-1133">Transmembrane helix</keyword>
<feature type="signal peptide" evidence="13">
    <location>
        <begin position="1"/>
        <end position="20"/>
    </location>
</feature>
<dbReference type="VEuPathDB" id="FungiDB:C7M61_000987"/>
<evidence type="ECO:0000256" key="7">
    <source>
        <dbReference type="ARBA" id="ARBA00022692"/>
    </source>
</evidence>
<evidence type="ECO:0000256" key="8">
    <source>
        <dbReference type="ARBA" id="ARBA00022824"/>
    </source>
</evidence>
<sequence>MLLIVALVFAVFFLFQTAKGALPHFFFVPPTHWQDKIKKHLDHPKPVYLKVGAKRSSFRKRLVGASFDPQYYSNYKDNKILFLPSDIKNKDDFLATMKHRLSGDLRRSILYGFFHPYANNGGGGEKVLWEAIYATLAQNSENIVVVYTTNVEALPQEILHKAQLKFDVKDMDSKRIVFVYLRKFSKWIDSDSWKHFTMIGQLLGSILLALEAIFELTPDVWIDTMGLPGSYFPISVILKIPIVAYVHYPIIQLDMFNKLKFRSLADLTSLRPSLGDLKALVKFFYWTALYYFYVYLGSCVNVTFTNGSWTFNHMSRIWSLNQSLGRTIEKLYPPCSTESLINQELTTAPREEKLLYIAQFRPEKRHSLVLEEFSKFLQAARSASLPIKDIPKIVFLGSCRTPEDSGTLENLQALTKELDLAEYVEFIVDCSYDEVKEQLKKCNFGLNAMWNEHFGIGVVEYVSSGAIPIVHASAGPLLDICSQKLASSPPAWVPSTTWRNDVGFFFKSTDDPDFNGEEVDENLIFTQYVNEEKTEAKFPRLNEILRRLYIEKSISLEQLTSMRTTGSELMEEKFSNRIFHQKWLDKLHEVVELENQYREDRGKVLAVY</sequence>
<comment type="function">
    <text evidence="12">GDP-Man:Man(3)GlcNAc(2)-PP-Dol alpha-1,2-mannosyltransferase that operates in the biosynthetic pathway of dolichol-linked oligosaccharides, the glycan precursors employed in protein asparagine (N)-glycosylation. The assembly of dolichol-linked oligosaccharides begins on the cytosolic side of the endoplasmic reticulum membrane and finishes in its lumen. The sequential addition of sugars to dolichol pyrophosphate produces dolichol-linked oligosaccharides containing fourteen sugars, including two GlcNAcs, nine mannoses and three glucoses. Once assembled, the oligosaccharide is transferred from the lipid to nascent proteins by oligosaccharyltransferases. Catalyzes, on the cytoplasmic face of the endoplasmic reticulum, the addition of the fourth and fifth mannose residues to the dolichol-linked oligosaccharide chain, to produce Man(5)GlcNAc(2)-PP-dolichol core oligosaccharide.</text>
</comment>
<evidence type="ECO:0000256" key="13">
    <source>
        <dbReference type="SAM" id="SignalP"/>
    </source>
</evidence>
<dbReference type="InterPro" id="IPR031814">
    <property type="entry name" value="ALG11_N"/>
</dbReference>
<evidence type="ECO:0000256" key="2">
    <source>
        <dbReference type="ARBA" id="ARBA00004922"/>
    </source>
</evidence>
<evidence type="ECO:0000313" key="16">
    <source>
        <dbReference type="EMBL" id="PSK41306.1"/>
    </source>
</evidence>
<evidence type="ECO:0000259" key="14">
    <source>
        <dbReference type="Pfam" id="PF00534"/>
    </source>
</evidence>
<dbReference type="Pfam" id="PF00534">
    <property type="entry name" value="Glycos_transf_1"/>
    <property type="match status" value="1"/>
</dbReference>
<evidence type="ECO:0000256" key="11">
    <source>
        <dbReference type="ARBA" id="ARBA00045065"/>
    </source>
</evidence>
<keyword evidence="7" id="KW-0812">Transmembrane</keyword>
<keyword evidence="8 12" id="KW-0256">Endoplasmic reticulum</keyword>
<reference evidence="16 17" key="1">
    <citation type="submission" date="2018-03" db="EMBL/GenBank/DDBJ databases">
        <title>Candida pseudohaemulonii genome assembly and annotation.</title>
        <authorList>
            <person name="Munoz J.F."/>
            <person name="Gade L.G."/>
            <person name="Chow N.A."/>
            <person name="Litvintseva A.P."/>
            <person name="Loparev V.N."/>
            <person name="Cuomo C.A."/>
        </authorList>
    </citation>
    <scope>NUCLEOTIDE SEQUENCE [LARGE SCALE GENOMIC DNA]</scope>
    <source>
        <strain evidence="16 17">B12108</strain>
    </source>
</reference>
<keyword evidence="10" id="KW-0472">Membrane</keyword>
<dbReference type="InterPro" id="IPR038013">
    <property type="entry name" value="ALG11"/>
</dbReference>
<gene>
    <name evidence="16" type="ORF">C7M61_000987</name>
</gene>
<organism evidence="16 17">
    <name type="scientific">Candidozyma pseudohaemuli</name>
    <dbReference type="NCBI Taxonomy" id="418784"/>
    <lineage>
        <taxon>Eukaryota</taxon>
        <taxon>Fungi</taxon>
        <taxon>Dikarya</taxon>
        <taxon>Ascomycota</taxon>
        <taxon>Saccharomycotina</taxon>
        <taxon>Pichiomycetes</taxon>
        <taxon>Metschnikowiaceae</taxon>
        <taxon>Candidozyma</taxon>
    </lineage>
</organism>
<dbReference type="EC" id="2.4.1.131" evidence="3 12"/>
<keyword evidence="5 12" id="KW-0328">Glycosyltransferase</keyword>
<dbReference type="PANTHER" id="PTHR45919:SF1">
    <property type="entry name" value="GDP-MAN:MAN(3)GLCNAC(2)-PP-DOL ALPHA-1,2-MANNOSYLTRANSFERASE"/>
    <property type="match status" value="1"/>
</dbReference>
<dbReference type="GO" id="GO:0006488">
    <property type="term" value="P:dolichol-linked oligosaccharide biosynthetic process"/>
    <property type="evidence" value="ECO:0007669"/>
    <property type="project" value="EnsemblFungi"/>
</dbReference>
<dbReference type="SUPFAM" id="SSF53756">
    <property type="entry name" value="UDP-Glycosyltransferase/glycogen phosphorylase"/>
    <property type="match status" value="1"/>
</dbReference>
<dbReference type="STRING" id="418784.A0A2P7YZB2"/>
<comment type="caution">
    <text evidence="16">The sequence shown here is derived from an EMBL/GenBank/DDBJ whole genome shotgun (WGS) entry which is preliminary data.</text>
</comment>
<comment type="pathway">
    <text evidence="2 12">Protein modification; protein glycosylation.</text>
</comment>
<accession>A0A2P7YZB2</accession>
<dbReference type="EMBL" id="PYFQ01000001">
    <property type="protein sequence ID" value="PSK41306.1"/>
    <property type="molecule type" value="Genomic_DNA"/>
</dbReference>
<evidence type="ECO:0000256" key="9">
    <source>
        <dbReference type="ARBA" id="ARBA00022989"/>
    </source>
</evidence>
<dbReference type="InterPro" id="IPR001296">
    <property type="entry name" value="Glyco_trans_1"/>
</dbReference>
<protein>
    <recommendedName>
        <fullName evidence="4 12">GDP-Man:Man(3)GlcNAc(2)-PP-Dol alpha-1,2-mannosyltransferase</fullName>
        <ecNumber evidence="3 12">2.4.1.131</ecNumber>
    </recommendedName>
</protein>
<dbReference type="GO" id="GO:0005789">
    <property type="term" value="C:endoplasmic reticulum membrane"/>
    <property type="evidence" value="ECO:0007669"/>
    <property type="project" value="UniProtKB-SubCell"/>
</dbReference>
<evidence type="ECO:0000256" key="1">
    <source>
        <dbReference type="ARBA" id="ARBA00004389"/>
    </source>
</evidence>
<dbReference type="OrthoDB" id="2276068at2759"/>
<comment type="similarity">
    <text evidence="12">Belongs to the glycosyltransferase group 1 family. Glycosyltransferase 4 subfamily.</text>
</comment>
<dbReference type="AlphaFoldDB" id="A0A2P7YZB2"/>